<dbReference type="GO" id="GO:0004672">
    <property type="term" value="F:protein kinase activity"/>
    <property type="evidence" value="ECO:0007669"/>
    <property type="project" value="InterPro"/>
</dbReference>
<protein>
    <recommendedName>
        <fullName evidence="4">Protein kinase domain-containing protein</fullName>
    </recommendedName>
</protein>
<organism evidence="2 3">
    <name type="scientific">Phaseolus angularis</name>
    <name type="common">Azuki bean</name>
    <name type="synonym">Vigna angularis</name>
    <dbReference type="NCBI Taxonomy" id="3914"/>
    <lineage>
        <taxon>Eukaryota</taxon>
        <taxon>Viridiplantae</taxon>
        <taxon>Streptophyta</taxon>
        <taxon>Embryophyta</taxon>
        <taxon>Tracheophyta</taxon>
        <taxon>Spermatophyta</taxon>
        <taxon>Magnoliopsida</taxon>
        <taxon>eudicotyledons</taxon>
        <taxon>Gunneridae</taxon>
        <taxon>Pentapetalae</taxon>
        <taxon>rosids</taxon>
        <taxon>fabids</taxon>
        <taxon>Fabales</taxon>
        <taxon>Fabaceae</taxon>
        <taxon>Papilionoideae</taxon>
        <taxon>50 kb inversion clade</taxon>
        <taxon>NPAAA clade</taxon>
        <taxon>indigoferoid/millettioid clade</taxon>
        <taxon>Phaseoleae</taxon>
        <taxon>Vigna</taxon>
    </lineage>
</organism>
<dbReference type="EMBL" id="CM003372">
    <property type="protein sequence ID" value="KOM33980.1"/>
    <property type="molecule type" value="Genomic_DNA"/>
</dbReference>
<evidence type="ECO:0000313" key="2">
    <source>
        <dbReference type="EMBL" id="KOM33980.1"/>
    </source>
</evidence>
<dbReference type="Gene3D" id="1.10.510.10">
    <property type="entry name" value="Transferase(Phosphotransferase) domain 1"/>
    <property type="match status" value="1"/>
</dbReference>
<dbReference type="InterPro" id="IPR050823">
    <property type="entry name" value="Plant_Ser_Thr_Prot_Kinase"/>
</dbReference>
<feature type="region of interest" description="Disordered" evidence="1">
    <location>
        <begin position="1"/>
        <end position="128"/>
    </location>
</feature>
<evidence type="ECO:0008006" key="4">
    <source>
        <dbReference type="Google" id="ProtNLM"/>
    </source>
</evidence>
<reference evidence="3" key="1">
    <citation type="journal article" date="2015" name="Proc. Natl. Acad. Sci. U.S.A.">
        <title>Genome sequencing of adzuki bean (Vigna angularis) provides insight into high starch and low fat accumulation and domestication.</title>
        <authorList>
            <person name="Yang K."/>
            <person name="Tian Z."/>
            <person name="Chen C."/>
            <person name="Luo L."/>
            <person name="Zhao B."/>
            <person name="Wang Z."/>
            <person name="Yu L."/>
            <person name="Li Y."/>
            <person name="Sun Y."/>
            <person name="Li W."/>
            <person name="Chen Y."/>
            <person name="Li Y."/>
            <person name="Zhang Y."/>
            <person name="Ai D."/>
            <person name="Zhao J."/>
            <person name="Shang C."/>
            <person name="Ma Y."/>
            <person name="Wu B."/>
            <person name="Wang M."/>
            <person name="Gao L."/>
            <person name="Sun D."/>
            <person name="Zhang P."/>
            <person name="Guo F."/>
            <person name="Wang W."/>
            <person name="Li Y."/>
            <person name="Wang J."/>
            <person name="Varshney R.K."/>
            <person name="Wang J."/>
            <person name="Ling H.Q."/>
            <person name="Wan P."/>
        </authorList>
    </citation>
    <scope>NUCLEOTIDE SEQUENCE</scope>
    <source>
        <strain evidence="3">cv. Jingnong 6</strain>
    </source>
</reference>
<dbReference type="SUPFAM" id="SSF56112">
    <property type="entry name" value="Protein kinase-like (PK-like)"/>
    <property type="match status" value="1"/>
</dbReference>
<dbReference type="Proteomes" id="UP000053144">
    <property type="component" value="Chromosome 2"/>
</dbReference>
<sequence>MSVRPNSARSEFWIKGRRRYRRDKGEDERPEQEGNVRAWRVYERRRYRRDKGEDERPEQEGNRTVADERSEPEITRGEDERPQRGEAERAGQQGVRTSALGEQSEDGDDNERLAGKRKDRRDSRDVQQRGSYFQPLSWNIRMKVALDAAKGLAYLHSDEAKVIYRDFKASNILLDSGNNMPHTHRAHVQHRRAAIFYLKVYVPRSCKSIVICHTLDALSRLEIEELRALKEHTVHTWRNCPDEELVLSSMMDPDAHGWLPN</sequence>
<dbReference type="AlphaFoldDB" id="A0A0L9TTX3"/>
<dbReference type="InterPro" id="IPR011009">
    <property type="entry name" value="Kinase-like_dom_sf"/>
</dbReference>
<dbReference type="Gramene" id="KOM33980">
    <property type="protein sequence ID" value="KOM33980"/>
    <property type="gene ID" value="LR48_Vigan02g013000"/>
</dbReference>
<name>A0A0L9TTX3_PHAAN</name>
<dbReference type="InterPro" id="IPR008271">
    <property type="entry name" value="Ser/Thr_kinase_AS"/>
</dbReference>
<feature type="compositionally biased region" description="Basic and acidic residues" evidence="1">
    <location>
        <begin position="23"/>
        <end position="89"/>
    </location>
</feature>
<dbReference type="PANTHER" id="PTHR45621">
    <property type="entry name" value="OS01G0588500 PROTEIN-RELATED"/>
    <property type="match status" value="1"/>
</dbReference>
<dbReference type="PROSITE" id="PS00108">
    <property type="entry name" value="PROTEIN_KINASE_ST"/>
    <property type="match status" value="1"/>
</dbReference>
<evidence type="ECO:0000313" key="3">
    <source>
        <dbReference type="Proteomes" id="UP000053144"/>
    </source>
</evidence>
<evidence type="ECO:0000256" key="1">
    <source>
        <dbReference type="SAM" id="MobiDB-lite"/>
    </source>
</evidence>
<proteinExistence type="predicted"/>
<accession>A0A0L9TTX3</accession>
<gene>
    <name evidence="2" type="ORF">LR48_Vigan02g013000</name>
</gene>
<feature type="compositionally biased region" description="Basic and acidic residues" evidence="1">
    <location>
        <begin position="110"/>
        <end position="127"/>
    </location>
</feature>